<evidence type="ECO:0000256" key="6">
    <source>
        <dbReference type="ARBA" id="ARBA00022884"/>
    </source>
</evidence>
<evidence type="ECO:0000256" key="10">
    <source>
        <dbReference type="ARBA" id="ARBA00077568"/>
    </source>
</evidence>
<protein>
    <recommendedName>
        <fullName evidence="9">RNA pseudouridine synthase 2, chloroplastic</fullName>
    </recommendedName>
    <alternativeName>
        <fullName evidence="11">RNA pseudouridylate synthase 2</fullName>
    </alternativeName>
    <alternativeName>
        <fullName evidence="10">RNA-uridine isomerase 2</fullName>
    </alternativeName>
</protein>
<dbReference type="InterPro" id="IPR036986">
    <property type="entry name" value="S4_RNA-bd_sf"/>
</dbReference>
<sequence>MVTSSSAARCKLDWPVAQRSRRVNWSIQYTGGPFVNNVGPAQLLKRYPLLFHPLASPMAAATAPPPAAIATTLSSLLRRRSNHIHRIRATYPVCFSYGTTAEAAELESRRGGHGGTRLEEAVPAGEGRSRLDAWISARLGSGGVSRARVQASIRAGLVAVNGRPVSKVSSRFSLNLVSHMVKGGDLVTCTVSELQPLRAEAETSR</sequence>
<evidence type="ECO:0000259" key="13">
    <source>
        <dbReference type="Pfam" id="PF01479"/>
    </source>
</evidence>
<dbReference type="Gene3D" id="3.10.290.10">
    <property type="entry name" value="RNA-binding S4 domain"/>
    <property type="match status" value="1"/>
</dbReference>
<name>A0AAV5CHC7_ELECO</name>
<evidence type="ECO:0000256" key="2">
    <source>
        <dbReference type="ARBA" id="ARBA00004229"/>
    </source>
</evidence>
<accession>A0AAV5CHC7</accession>
<keyword evidence="15" id="KW-1185">Reference proteome</keyword>
<comment type="catalytic activity">
    <reaction evidence="1">
        <text>a uridine in RNA = a pseudouridine in RNA</text>
        <dbReference type="Rhea" id="RHEA:48348"/>
        <dbReference type="Rhea" id="RHEA-COMP:12068"/>
        <dbReference type="Rhea" id="RHEA-COMP:12069"/>
        <dbReference type="ChEBI" id="CHEBI:65314"/>
        <dbReference type="ChEBI" id="CHEBI:65315"/>
    </reaction>
</comment>
<keyword evidence="4" id="KW-0150">Chloroplast</keyword>
<dbReference type="GO" id="GO:0003723">
    <property type="term" value="F:RNA binding"/>
    <property type="evidence" value="ECO:0007669"/>
    <property type="project" value="UniProtKB-KW"/>
</dbReference>
<keyword evidence="7" id="KW-0809">Transit peptide</keyword>
<proteinExistence type="inferred from homology"/>
<comment type="caution">
    <text evidence="14">The sequence shown here is derived from an EMBL/GenBank/DDBJ whole genome shotgun (WGS) entry which is preliminary data.</text>
</comment>
<keyword evidence="6 12" id="KW-0694">RNA-binding</keyword>
<reference evidence="14" key="2">
    <citation type="submission" date="2021-12" db="EMBL/GenBank/DDBJ databases">
        <title>Resequencing data analysis of finger millet.</title>
        <authorList>
            <person name="Hatakeyama M."/>
            <person name="Aluri S."/>
            <person name="Balachadran M.T."/>
            <person name="Sivarajan S.R."/>
            <person name="Poveda L."/>
            <person name="Shimizu-Inatsugi R."/>
            <person name="Schlapbach R."/>
            <person name="Sreeman S.M."/>
            <person name="Shimizu K.K."/>
        </authorList>
    </citation>
    <scope>NUCLEOTIDE SEQUENCE</scope>
</reference>
<dbReference type="InterPro" id="IPR002942">
    <property type="entry name" value="S4_RNA-bd"/>
</dbReference>
<evidence type="ECO:0000256" key="8">
    <source>
        <dbReference type="ARBA" id="ARBA00023235"/>
    </source>
</evidence>
<feature type="domain" description="RNA-binding S4" evidence="13">
    <location>
        <begin position="130"/>
        <end position="173"/>
    </location>
</feature>
<dbReference type="Pfam" id="PF01479">
    <property type="entry name" value="S4"/>
    <property type="match status" value="1"/>
</dbReference>
<evidence type="ECO:0000256" key="9">
    <source>
        <dbReference type="ARBA" id="ARBA00073311"/>
    </source>
</evidence>
<dbReference type="GO" id="GO:0009507">
    <property type="term" value="C:chloroplast"/>
    <property type="evidence" value="ECO:0007669"/>
    <property type="project" value="UniProtKB-SubCell"/>
</dbReference>
<organism evidence="14 15">
    <name type="scientific">Eleusine coracana subsp. coracana</name>
    <dbReference type="NCBI Taxonomy" id="191504"/>
    <lineage>
        <taxon>Eukaryota</taxon>
        <taxon>Viridiplantae</taxon>
        <taxon>Streptophyta</taxon>
        <taxon>Embryophyta</taxon>
        <taxon>Tracheophyta</taxon>
        <taxon>Spermatophyta</taxon>
        <taxon>Magnoliopsida</taxon>
        <taxon>Liliopsida</taxon>
        <taxon>Poales</taxon>
        <taxon>Poaceae</taxon>
        <taxon>PACMAD clade</taxon>
        <taxon>Chloridoideae</taxon>
        <taxon>Cynodonteae</taxon>
        <taxon>Eleusininae</taxon>
        <taxon>Eleusine</taxon>
    </lineage>
</organism>
<evidence type="ECO:0000256" key="4">
    <source>
        <dbReference type="ARBA" id="ARBA00022528"/>
    </source>
</evidence>
<evidence type="ECO:0000256" key="12">
    <source>
        <dbReference type="PROSITE-ProRule" id="PRU00182"/>
    </source>
</evidence>
<dbReference type="SUPFAM" id="SSF55174">
    <property type="entry name" value="Alpha-L RNA-binding motif"/>
    <property type="match status" value="1"/>
</dbReference>
<evidence type="ECO:0000313" key="14">
    <source>
        <dbReference type="EMBL" id="GJM97427.1"/>
    </source>
</evidence>
<dbReference type="FunFam" id="3.10.290.10:FF:000024">
    <property type="entry name" value="RNA pseudouridine synthase 2 chloroplastic"/>
    <property type="match status" value="1"/>
</dbReference>
<evidence type="ECO:0000256" key="7">
    <source>
        <dbReference type="ARBA" id="ARBA00022946"/>
    </source>
</evidence>
<keyword evidence="8" id="KW-0413">Isomerase</keyword>
<evidence type="ECO:0000313" key="15">
    <source>
        <dbReference type="Proteomes" id="UP001054889"/>
    </source>
</evidence>
<evidence type="ECO:0000256" key="3">
    <source>
        <dbReference type="ARBA" id="ARBA00010876"/>
    </source>
</evidence>
<evidence type="ECO:0000256" key="1">
    <source>
        <dbReference type="ARBA" id="ARBA00000073"/>
    </source>
</evidence>
<dbReference type="PROSITE" id="PS50889">
    <property type="entry name" value="S4"/>
    <property type="match status" value="1"/>
</dbReference>
<gene>
    <name evidence="14" type="primary">ga14354</name>
    <name evidence="14" type="ORF">PR202_ga14354</name>
</gene>
<reference evidence="14" key="1">
    <citation type="journal article" date="2018" name="DNA Res.">
        <title>Multiple hybrid de novo genome assembly of finger millet, an orphan allotetraploid crop.</title>
        <authorList>
            <person name="Hatakeyama M."/>
            <person name="Aluri S."/>
            <person name="Balachadran M.T."/>
            <person name="Sivarajan S.R."/>
            <person name="Patrignani A."/>
            <person name="Gruter S."/>
            <person name="Poveda L."/>
            <person name="Shimizu-Inatsugi R."/>
            <person name="Baeten J."/>
            <person name="Francoijs K.J."/>
            <person name="Nataraja K.N."/>
            <person name="Reddy Y.A.N."/>
            <person name="Phadnis S."/>
            <person name="Ravikumar R.L."/>
            <person name="Schlapbach R."/>
            <person name="Sreeman S.M."/>
            <person name="Shimizu K.K."/>
        </authorList>
    </citation>
    <scope>NUCLEOTIDE SEQUENCE</scope>
</reference>
<evidence type="ECO:0000256" key="11">
    <source>
        <dbReference type="ARBA" id="ARBA00083093"/>
    </source>
</evidence>
<dbReference type="Proteomes" id="UP001054889">
    <property type="component" value="Unassembled WGS sequence"/>
</dbReference>
<comment type="similarity">
    <text evidence="3">Belongs to the pseudouridine synthase RluA family.</text>
</comment>
<dbReference type="CDD" id="cd00165">
    <property type="entry name" value="S4"/>
    <property type="match status" value="1"/>
</dbReference>
<dbReference type="AlphaFoldDB" id="A0AAV5CHC7"/>
<keyword evidence="5" id="KW-0934">Plastid</keyword>
<dbReference type="GO" id="GO:0016853">
    <property type="term" value="F:isomerase activity"/>
    <property type="evidence" value="ECO:0007669"/>
    <property type="project" value="UniProtKB-KW"/>
</dbReference>
<dbReference type="EMBL" id="BQKI01000007">
    <property type="protein sequence ID" value="GJM97427.1"/>
    <property type="molecule type" value="Genomic_DNA"/>
</dbReference>
<comment type="subcellular location">
    <subcellularLocation>
        <location evidence="2">Plastid</location>
        <location evidence="2">Chloroplast</location>
    </subcellularLocation>
</comment>
<evidence type="ECO:0000256" key="5">
    <source>
        <dbReference type="ARBA" id="ARBA00022640"/>
    </source>
</evidence>